<feature type="domain" description="EF-hand" evidence="7">
    <location>
        <begin position="141"/>
        <end position="176"/>
    </location>
</feature>
<dbReference type="InterPro" id="IPR011992">
    <property type="entry name" value="EF-hand-dom_pair"/>
</dbReference>
<dbReference type="EMBL" id="NEDP02004556">
    <property type="protein sequence ID" value="OWF45190.1"/>
    <property type="molecule type" value="Genomic_DNA"/>
</dbReference>
<dbReference type="Gene3D" id="1.10.238.10">
    <property type="entry name" value="EF-hand"/>
    <property type="match status" value="1"/>
</dbReference>
<evidence type="ECO:0000313" key="9">
    <source>
        <dbReference type="Proteomes" id="UP000242188"/>
    </source>
</evidence>
<evidence type="ECO:0000256" key="5">
    <source>
        <dbReference type="ARBA" id="ARBA00022837"/>
    </source>
</evidence>
<evidence type="ECO:0000256" key="4">
    <source>
        <dbReference type="ARBA" id="ARBA00022737"/>
    </source>
</evidence>
<dbReference type="GO" id="GO:0048306">
    <property type="term" value="F:calcium-dependent protein binding"/>
    <property type="evidence" value="ECO:0007669"/>
    <property type="project" value="UniProtKB-ARBA"/>
</dbReference>
<dbReference type="GO" id="GO:0005737">
    <property type="term" value="C:cytoplasm"/>
    <property type="evidence" value="ECO:0007669"/>
    <property type="project" value="UniProtKB-SubCell"/>
</dbReference>
<dbReference type="PANTHER" id="PTHR46212:SF3">
    <property type="entry name" value="GH27120P"/>
    <property type="match status" value="1"/>
</dbReference>
<feature type="compositionally biased region" description="Pro residues" evidence="6">
    <location>
        <begin position="30"/>
        <end position="42"/>
    </location>
</feature>
<dbReference type="Pfam" id="PF13499">
    <property type="entry name" value="EF-hand_7"/>
    <property type="match status" value="1"/>
</dbReference>
<keyword evidence="2" id="KW-0963">Cytoplasm</keyword>
<evidence type="ECO:0000256" key="1">
    <source>
        <dbReference type="ARBA" id="ARBA00004496"/>
    </source>
</evidence>
<feature type="compositionally biased region" description="Low complexity" evidence="6">
    <location>
        <begin position="57"/>
        <end position="68"/>
    </location>
</feature>
<dbReference type="AlphaFoldDB" id="A0A210Q8W3"/>
<dbReference type="SMART" id="SM00054">
    <property type="entry name" value="EFh"/>
    <property type="match status" value="3"/>
</dbReference>
<proteinExistence type="predicted"/>
<dbReference type="InterPro" id="IPR018247">
    <property type="entry name" value="EF_Hand_1_Ca_BS"/>
</dbReference>
<keyword evidence="5" id="KW-0106">Calcium</keyword>
<dbReference type="GO" id="GO:0005509">
    <property type="term" value="F:calcium ion binding"/>
    <property type="evidence" value="ECO:0007669"/>
    <property type="project" value="InterPro"/>
</dbReference>
<accession>A0A210Q8W3</accession>
<dbReference type="OrthoDB" id="186625at2759"/>
<feature type="domain" description="EF-hand" evidence="7">
    <location>
        <begin position="74"/>
        <end position="109"/>
    </location>
</feature>
<evidence type="ECO:0000259" key="7">
    <source>
        <dbReference type="PROSITE" id="PS50222"/>
    </source>
</evidence>
<keyword evidence="3" id="KW-0479">Metal-binding</keyword>
<organism evidence="8 9">
    <name type="scientific">Mizuhopecten yessoensis</name>
    <name type="common">Japanese scallop</name>
    <name type="synonym">Patinopecten yessoensis</name>
    <dbReference type="NCBI Taxonomy" id="6573"/>
    <lineage>
        <taxon>Eukaryota</taxon>
        <taxon>Metazoa</taxon>
        <taxon>Spiralia</taxon>
        <taxon>Lophotrochozoa</taxon>
        <taxon>Mollusca</taxon>
        <taxon>Bivalvia</taxon>
        <taxon>Autobranchia</taxon>
        <taxon>Pteriomorphia</taxon>
        <taxon>Pectinida</taxon>
        <taxon>Pectinoidea</taxon>
        <taxon>Pectinidae</taxon>
        <taxon>Mizuhopecten</taxon>
    </lineage>
</organism>
<keyword evidence="4" id="KW-0677">Repeat</keyword>
<evidence type="ECO:0000256" key="2">
    <source>
        <dbReference type="ARBA" id="ARBA00022490"/>
    </source>
</evidence>
<dbReference type="SUPFAM" id="SSF47473">
    <property type="entry name" value="EF-hand"/>
    <property type="match status" value="1"/>
</dbReference>
<name>A0A210Q8W3_MIZYE</name>
<dbReference type="STRING" id="6573.A0A210Q8W3"/>
<sequence length="243" mass="26745">MAHPYGQQPYGQAPYGAPPQGQYPGQPGYGAPPPAQYVPPPAGQYGAPGGMPGQPGMPGQMPYGGAPIAGPPPGMDPQVYLWFQSVDTDRSGQITAIELQQALVNANWSHFNAETTRLMIGMFDRDFSGTINLQEFAALWNYIQQWKGVFEQTDQNRTGSIEAHELTGAFQRMGYNVSPQFANMVVCKFDTLGRRQLTLDNFIQACVMLKTLTDNFVSRDAQRQGNIRLSYEEFMCLAVANKP</sequence>
<feature type="region of interest" description="Disordered" evidence="6">
    <location>
        <begin position="1"/>
        <end position="70"/>
    </location>
</feature>
<dbReference type="InterPro" id="IPR002048">
    <property type="entry name" value="EF_hand_dom"/>
</dbReference>
<evidence type="ECO:0000256" key="6">
    <source>
        <dbReference type="SAM" id="MobiDB-lite"/>
    </source>
</evidence>
<dbReference type="CDD" id="cd16184">
    <property type="entry name" value="EFh_PEF_peflin"/>
    <property type="match status" value="1"/>
</dbReference>
<feature type="compositionally biased region" description="Low complexity" evidence="6">
    <location>
        <begin position="1"/>
        <end position="26"/>
    </location>
</feature>
<comment type="subcellular location">
    <subcellularLocation>
        <location evidence="1">Cytoplasm</location>
    </subcellularLocation>
</comment>
<dbReference type="PROSITE" id="PS00018">
    <property type="entry name" value="EF_HAND_1"/>
    <property type="match status" value="2"/>
</dbReference>
<evidence type="ECO:0000256" key="3">
    <source>
        <dbReference type="ARBA" id="ARBA00022723"/>
    </source>
</evidence>
<gene>
    <name evidence="8" type="ORF">KP79_PYT23605</name>
</gene>
<dbReference type="InterPro" id="IPR051426">
    <property type="entry name" value="Peflin/Sorcin_CaBP"/>
</dbReference>
<dbReference type="PANTHER" id="PTHR46212">
    <property type="entry name" value="PEFLIN"/>
    <property type="match status" value="1"/>
</dbReference>
<dbReference type="Proteomes" id="UP000242188">
    <property type="component" value="Unassembled WGS sequence"/>
</dbReference>
<reference evidence="8 9" key="1">
    <citation type="journal article" date="2017" name="Nat. Ecol. Evol.">
        <title>Scallop genome provides insights into evolution of bilaterian karyotype and development.</title>
        <authorList>
            <person name="Wang S."/>
            <person name="Zhang J."/>
            <person name="Jiao W."/>
            <person name="Li J."/>
            <person name="Xun X."/>
            <person name="Sun Y."/>
            <person name="Guo X."/>
            <person name="Huan P."/>
            <person name="Dong B."/>
            <person name="Zhang L."/>
            <person name="Hu X."/>
            <person name="Sun X."/>
            <person name="Wang J."/>
            <person name="Zhao C."/>
            <person name="Wang Y."/>
            <person name="Wang D."/>
            <person name="Huang X."/>
            <person name="Wang R."/>
            <person name="Lv J."/>
            <person name="Li Y."/>
            <person name="Zhang Z."/>
            <person name="Liu B."/>
            <person name="Lu W."/>
            <person name="Hui Y."/>
            <person name="Liang J."/>
            <person name="Zhou Z."/>
            <person name="Hou R."/>
            <person name="Li X."/>
            <person name="Liu Y."/>
            <person name="Li H."/>
            <person name="Ning X."/>
            <person name="Lin Y."/>
            <person name="Zhao L."/>
            <person name="Xing Q."/>
            <person name="Dou J."/>
            <person name="Li Y."/>
            <person name="Mao J."/>
            <person name="Guo H."/>
            <person name="Dou H."/>
            <person name="Li T."/>
            <person name="Mu C."/>
            <person name="Jiang W."/>
            <person name="Fu Q."/>
            <person name="Fu X."/>
            <person name="Miao Y."/>
            <person name="Liu J."/>
            <person name="Yu Q."/>
            <person name="Li R."/>
            <person name="Liao H."/>
            <person name="Li X."/>
            <person name="Kong Y."/>
            <person name="Jiang Z."/>
            <person name="Chourrout D."/>
            <person name="Li R."/>
            <person name="Bao Z."/>
        </authorList>
    </citation>
    <scope>NUCLEOTIDE SEQUENCE [LARGE SCALE GENOMIC DNA]</scope>
    <source>
        <strain evidence="8 9">PY_sf001</strain>
    </source>
</reference>
<evidence type="ECO:0000313" key="8">
    <source>
        <dbReference type="EMBL" id="OWF45190.1"/>
    </source>
</evidence>
<protein>
    <submittedName>
        <fullName evidence="8">Peflin</fullName>
    </submittedName>
</protein>
<comment type="caution">
    <text evidence="8">The sequence shown here is derived from an EMBL/GenBank/DDBJ whole genome shotgun (WGS) entry which is preliminary data.</text>
</comment>
<keyword evidence="9" id="KW-1185">Reference proteome</keyword>
<dbReference type="PROSITE" id="PS50222">
    <property type="entry name" value="EF_HAND_2"/>
    <property type="match status" value="2"/>
</dbReference>